<accession>A0A3D9CF60</accession>
<name>A0A3D9CF60_9FLAO</name>
<dbReference type="EMBL" id="QNVT01000001">
    <property type="protein sequence ID" value="REC64388.1"/>
    <property type="molecule type" value="Genomic_DNA"/>
</dbReference>
<dbReference type="RefSeq" id="WP_115968466.1">
    <property type="nucleotide sequence ID" value="NZ_QNVT01000001.1"/>
</dbReference>
<reference evidence="2" key="1">
    <citation type="submission" date="2018-06" db="EMBL/GenBank/DDBJ databases">
        <authorList>
            <person name="Lum Nde A."/>
            <person name="Hugo C."/>
        </authorList>
    </citation>
    <scope>NUCLEOTIDE SEQUENCE [LARGE SCALE GENOMIC DNA]</scope>
    <source>
        <strain evidence="2">1_F178</strain>
    </source>
</reference>
<evidence type="ECO:0000313" key="2">
    <source>
        <dbReference type="Proteomes" id="UP000256686"/>
    </source>
</evidence>
<comment type="caution">
    <text evidence="1">The sequence shown here is derived from an EMBL/GenBank/DDBJ whole genome shotgun (WGS) entry which is preliminary data.</text>
</comment>
<dbReference type="AlphaFoldDB" id="A0A3D9CF60"/>
<gene>
    <name evidence="1" type="ORF">DRF65_02105</name>
</gene>
<protein>
    <submittedName>
        <fullName evidence="1">Uncharacterized protein</fullName>
    </submittedName>
</protein>
<evidence type="ECO:0000313" key="1">
    <source>
        <dbReference type="EMBL" id="REC64388.1"/>
    </source>
</evidence>
<sequence length="125" mass="14906">MSITYHLKFRNKLEQKPELIQLIHEYKNTVLLISNLYSTEYGYEGGKFQDEYLDVDLDNSSQISFDLLQKDADPQSWKKLLEEIIHKITNDVYPDEDYFFGFQGDIVYEIRENGIVKKNRIDKFI</sequence>
<keyword evidence="2" id="KW-1185">Reference proteome</keyword>
<proteinExistence type="predicted"/>
<organism evidence="1 2">
    <name type="scientific">Chryseobacterium pennae</name>
    <dbReference type="NCBI Taxonomy" id="2258962"/>
    <lineage>
        <taxon>Bacteria</taxon>
        <taxon>Pseudomonadati</taxon>
        <taxon>Bacteroidota</taxon>
        <taxon>Flavobacteriia</taxon>
        <taxon>Flavobacteriales</taxon>
        <taxon>Weeksellaceae</taxon>
        <taxon>Chryseobacterium group</taxon>
        <taxon>Chryseobacterium</taxon>
    </lineage>
</organism>
<dbReference type="Proteomes" id="UP000256686">
    <property type="component" value="Unassembled WGS sequence"/>
</dbReference>